<sequence length="289" mass="30959">MGVAVASTQQLLRGGASARDLTEAVRSGSLVRVRRGHYAPAGTAAHVLGAVRVGGRLACVSAAALYGVFVFDASVLHVHLEHSSSRMRTPQNRRRPLNSMNRDGLLLHWSPVLDPMDGTEYSVGLRDALAQIIRCQSAPCAVAALDGAMHAGLIDADALAAIFAHVPQRFAPLQGKVNALSESGQESVLRMIVEEMGLDYEIQVSIDGVGRVDMVIAGVLVVEADSRAHHKEWEQHVRDRTRDRVLASRGYLTLRLLYRDIMYDAAGVQAAIRGLLAAHAGVRPGAAGQ</sequence>
<evidence type="ECO:0000259" key="1">
    <source>
        <dbReference type="Pfam" id="PF04480"/>
    </source>
</evidence>
<accession>A0A4Q8AKA0</accession>
<organism evidence="2 3">
    <name type="scientific">Microterricola gilva</name>
    <dbReference type="NCBI Taxonomy" id="393267"/>
    <lineage>
        <taxon>Bacteria</taxon>
        <taxon>Bacillati</taxon>
        <taxon>Actinomycetota</taxon>
        <taxon>Actinomycetes</taxon>
        <taxon>Micrococcales</taxon>
        <taxon>Microbacteriaceae</taxon>
        <taxon>Microterricola</taxon>
    </lineage>
</organism>
<name>A0A4Q8AKA0_9MICO</name>
<dbReference type="EMBL" id="SHLC01000001">
    <property type="protein sequence ID" value="RZU64295.1"/>
    <property type="molecule type" value="Genomic_DNA"/>
</dbReference>
<keyword evidence="3" id="KW-1185">Reference proteome</keyword>
<dbReference type="AlphaFoldDB" id="A0A4Q8AKA0"/>
<protein>
    <submittedName>
        <fullName evidence="2">Putative AbiEi antitoxin of type IV toxin-antitoxin system</fullName>
    </submittedName>
</protein>
<dbReference type="InterPro" id="IPR007569">
    <property type="entry name" value="DUF559"/>
</dbReference>
<evidence type="ECO:0000313" key="3">
    <source>
        <dbReference type="Proteomes" id="UP000291483"/>
    </source>
</evidence>
<proteinExistence type="predicted"/>
<gene>
    <name evidence="2" type="ORF">EV379_0590</name>
</gene>
<comment type="caution">
    <text evidence="2">The sequence shown here is derived from an EMBL/GenBank/DDBJ whole genome shotgun (WGS) entry which is preliminary data.</text>
</comment>
<dbReference type="Gene3D" id="3.40.960.10">
    <property type="entry name" value="VSR Endonuclease"/>
    <property type="match status" value="1"/>
</dbReference>
<feature type="domain" description="DUF559" evidence="1">
    <location>
        <begin position="217"/>
        <end position="273"/>
    </location>
</feature>
<dbReference type="Proteomes" id="UP000291483">
    <property type="component" value="Unassembled WGS sequence"/>
</dbReference>
<evidence type="ECO:0000313" key="2">
    <source>
        <dbReference type="EMBL" id="RZU64295.1"/>
    </source>
</evidence>
<dbReference type="Pfam" id="PF04480">
    <property type="entry name" value="DUF559"/>
    <property type="match status" value="1"/>
</dbReference>
<reference evidence="2 3" key="1">
    <citation type="submission" date="2019-02" db="EMBL/GenBank/DDBJ databases">
        <title>Sequencing the genomes of 1000 actinobacteria strains.</title>
        <authorList>
            <person name="Klenk H.-P."/>
        </authorList>
    </citation>
    <scope>NUCLEOTIDE SEQUENCE [LARGE SCALE GENOMIC DNA]</scope>
    <source>
        <strain evidence="2 3">DSM 18319</strain>
    </source>
</reference>